<keyword evidence="5" id="KW-1185">Reference proteome</keyword>
<organism evidence="5 6">
    <name type="scientific">Saccoglossus kowalevskii</name>
    <name type="common">Acorn worm</name>
    <dbReference type="NCBI Taxonomy" id="10224"/>
    <lineage>
        <taxon>Eukaryota</taxon>
        <taxon>Metazoa</taxon>
        <taxon>Hemichordata</taxon>
        <taxon>Enteropneusta</taxon>
        <taxon>Harrimaniidae</taxon>
        <taxon>Saccoglossus</taxon>
    </lineage>
</organism>
<dbReference type="SMART" id="SM00450">
    <property type="entry name" value="RHOD"/>
    <property type="match status" value="2"/>
</dbReference>
<dbReference type="Proteomes" id="UP000694865">
    <property type="component" value="Unplaced"/>
</dbReference>
<sequence length="292" mass="32448">MSKMSPMVGIKWLAEKLSSGATKNFRVLDSSWHLPNTNRIAAQEYPKKHIRGALFFDIDVCSDTTSKYVHMLPSAELFANYVGNLGINNDTHVVVYDNNDNFGLFSAPRVWWMFRHFGHPHVSILDGGLPKWINEGHPVTDEIPTVEPAKFVATANSTEVVSFEEMVQNVTDGGFQVMDARAAGRFDGVDPEPRPDIKPGHIPKSISFPFPLILDGDTREVKSLEDIRKIFDEKNISLDKPLTASCGSGVSACCLILAANLCGKDDVRLFDGAWVEYYLRADPKDIHVKGQV</sequence>
<keyword evidence="1 3" id="KW-0808">Transferase</keyword>
<dbReference type="CDD" id="cd01448">
    <property type="entry name" value="TST_Repeat_1"/>
    <property type="match status" value="1"/>
</dbReference>
<dbReference type="PANTHER" id="PTHR11364">
    <property type="entry name" value="THIOSULFATE SULFERTANSFERASE"/>
    <property type="match status" value="1"/>
</dbReference>
<reference evidence="6" key="1">
    <citation type="submission" date="2025-08" db="UniProtKB">
        <authorList>
            <consortium name="RefSeq"/>
        </authorList>
    </citation>
    <scope>IDENTIFICATION</scope>
    <source>
        <tissue evidence="6">Testes</tissue>
    </source>
</reference>
<dbReference type="InterPro" id="IPR045078">
    <property type="entry name" value="TST/MPST-like"/>
</dbReference>
<dbReference type="Gene3D" id="3.40.250.10">
    <property type="entry name" value="Rhodanese-like domain"/>
    <property type="match status" value="2"/>
</dbReference>
<dbReference type="PANTHER" id="PTHR11364:SF27">
    <property type="entry name" value="SULFURTRANSFERASE"/>
    <property type="match status" value="1"/>
</dbReference>
<evidence type="ECO:0000259" key="4">
    <source>
        <dbReference type="PROSITE" id="PS50206"/>
    </source>
</evidence>
<feature type="domain" description="Rhodanese" evidence="4">
    <location>
        <begin position="171"/>
        <end position="286"/>
    </location>
</feature>
<dbReference type="PROSITE" id="PS00683">
    <property type="entry name" value="RHODANESE_2"/>
    <property type="match status" value="1"/>
</dbReference>
<dbReference type="RefSeq" id="XP_002737858.1">
    <property type="nucleotide sequence ID" value="XM_002737812.2"/>
</dbReference>
<keyword evidence="2" id="KW-0677">Repeat</keyword>
<evidence type="ECO:0000256" key="2">
    <source>
        <dbReference type="ARBA" id="ARBA00022737"/>
    </source>
</evidence>
<name>A0ABM0GUV6_SACKO</name>
<dbReference type="InterPro" id="IPR036873">
    <property type="entry name" value="Rhodanese-like_dom_sf"/>
</dbReference>
<dbReference type="Pfam" id="PF00581">
    <property type="entry name" value="Rhodanese"/>
    <property type="match status" value="2"/>
</dbReference>
<accession>A0ABM0GUV6</accession>
<dbReference type="GeneID" id="100377238"/>
<protein>
    <recommendedName>
        <fullName evidence="3">Sulfurtransferase</fullName>
    </recommendedName>
</protein>
<dbReference type="SUPFAM" id="SSF52821">
    <property type="entry name" value="Rhodanese/Cell cycle control phosphatase"/>
    <property type="match status" value="2"/>
</dbReference>
<proteinExistence type="predicted"/>
<evidence type="ECO:0000313" key="5">
    <source>
        <dbReference type="Proteomes" id="UP000694865"/>
    </source>
</evidence>
<dbReference type="CDD" id="cd01449">
    <property type="entry name" value="TST_Repeat_2"/>
    <property type="match status" value="1"/>
</dbReference>
<dbReference type="InterPro" id="IPR001763">
    <property type="entry name" value="Rhodanese-like_dom"/>
</dbReference>
<dbReference type="InterPro" id="IPR001307">
    <property type="entry name" value="Thiosulphate_STrfase_CS"/>
</dbReference>
<evidence type="ECO:0000256" key="1">
    <source>
        <dbReference type="ARBA" id="ARBA00022679"/>
    </source>
</evidence>
<gene>
    <name evidence="6" type="primary">LOC100377238</name>
</gene>
<feature type="domain" description="Rhodanese" evidence="4">
    <location>
        <begin position="21"/>
        <end position="141"/>
    </location>
</feature>
<dbReference type="PROSITE" id="PS50206">
    <property type="entry name" value="RHODANESE_3"/>
    <property type="match status" value="2"/>
</dbReference>
<evidence type="ECO:0000313" key="6">
    <source>
        <dbReference type="RefSeq" id="XP_002737858.1"/>
    </source>
</evidence>
<evidence type="ECO:0000256" key="3">
    <source>
        <dbReference type="RuleBase" id="RU000507"/>
    </source>
</evidence>